<gene>
    <name evidence="1" type="ORF">PSEBR_a906</name>
</gene>
<evidence type="ECO:0000313" key="1">
    <source>
        <dbReference type="EMBL" id="AEA67074.1"/>
    </source>
</evidence>
<dbReference type="InterPro" id="IPR030987">
    <property type="entry name" value="AbiV"/>
</dbReference>
<accession>F2K8B8</accession>
<organism evidence="1 2">
    <name type="scientific">Pseudomonas brassicacearum (strain NFM421)</name>
    <dbReference type="NCBI Taxonomy" id="994484"/>
    <lineage>
        <taxon>Bacteria</taxon>
        <taxon>Pseudomonadati</taxon>
        <taxon>Pseudomonadota</taxon>
        <taxon>Gammaproteobacteria</taxon>
        <taxon>Pseudomonadales</taxon>
        <taxon>Pseudomonadaceae</taxon>
        <taxon>Pseudomonas</taxon>
    </lineage>
</organism>
<dbReference type="AlphaFoldDB" id="F2K8B8"/>
<dbReference type="Pfam" id="PF18728">
    <property type="entry name" value="HEPN_AbiV"/>
    <property type="match status" value="1"/>
</dbReference>
<name>F2K8B8_PSEBN</name>
<sequence>MDQLKQLGFYTDCLGAKANWSKPEEVIDPDLATTLVRTAEILAPKSSVSEREIELWVEHLGPVWKKNENLMRLALVSWYRSMQEEGLKEAGSNKMEKFVFEASGD</sequence>
<reference evidence="1 2" key="1">
    <citation type="journal article" date="2011" name="J. Bacteriol.">
        <title>Complete genome sequence of a beneficial plant root-associated bacterium, Pseudomonas brassicacearum.</title>
        <authorList>
            <person name="Ortet P."/>
            <person name="Barakat M."/>
            <person name="Lalaouna D."/>
            <person name="Fochesato S."/>
            <person name="Barbe V."/>
            <person name="Vacherie B."/>
            <person name="Santaella C."/>
            <person name="Heulin T."/>
            <person name="Achouak W."/>
        </authorList>
    </citation>
    <scope>NUCLEOTIDE SEQUENCE [LARGE SCALE GENOMIC DNA]</scope>
    <source>
        <strain evidence="1 2">NFM421</strain>
    </source>
</reference>
<dbReference type="Proteomes" id="UP000006692">
    <property type="component" value="Chromosome"/>
</dbReference>
<evidence type="ECO:0000313" key="2">
    <source>
        <dbReference type="Proteomes" id="UP000006692"/>
    </source>
</evidence>
<dbReference type="EMBL" id="CP002585">
    <property type="protein sequence ID" value="AEA67074.1"/>
    <property type="molecule type" value="Genomic_DNA"/>
</dbReference>
<protein>
    <submittedName>
        <fullName evidence="1">Uncharacterized protein</fullName>
    </submittedName>
</protein>
<reference key="2">
    <citation type="submission" date="2011-03" db="EMBL/GenBank/DDBJ databases">
        <title>Complete Genome Sequence of a beneficial plant roots-associated bacterium Pseudomonas brassicacearum.</title>
        <authorList>
            <person name="Ortet P."/>
            <person name="Barakat M."/>
            <person name="Lalaouna D."/>
            <person name="Fochesato S."/>
            <person name="Barbe V."/>
            <person name="Santaella C."/>
            <person name="Heulin T."/>
            <person name="Achouak W."/>
        </authorList>
    </citation>
    <scope>NUCLEOTIDE SEQUENCE</scope>
    <source>
        <strain>NFM421</strain>
    </source>
</reference>
<dbReference type="KEGG" id="pba:PSEBR_a906"/>
<dbReference type="NCBIfam" id="TIGR04498">
    <property type="entry name" value="AbiV_defense"/>
    <property type="match status" value="1"/>
</dbReference>
<dbReference type="HOGENOM" id="CLU_2234189_0_0_6"/>
<proteinExistence type="predicted"/>